<dbReference type="CDD" id="cd05013">
    <property type="entry name" value="SIS_RpiR"/>
    <property type="match status" value="1"/>
</dbReference>
<dbReference type="Proteomes" id="UP001276902">
    <property type="component" value="Unassembled WGS sequence"/>
</dbReference>
<dbReference type="PANTHER" id="PTHR30390">
    <property type="entry name" value="SEDOHEPTULOSE 7-PHOSPHATE ISOMERASE / DNAA INITIATOR-ASSOCIATING FACTOR FOR REPLICATION INITIATION"/>
    <property type="match status" value="1"/>
</dbReference>
<evidence type="ECO:0000259" key="1">
    <source>
        <dbReference type="PROSITE" id="PS51464"/>
    </source>
</evidence>
<dbReference type="Pfam" id="PF13580">
    <property type="entry name" value="SIS_2"/>
    <property type="match status" value="1"/>
</dbReference>
<dbReference type="STRING" id="1034346.GCA_000313565_02436"/>
<dbReference type="EMBL" id="QJKH01000002">
    <property type="protein sequence ID" value="PXX81009.1"/>
    <property type="molecule type" value="Genomic_DNA"/>
</dbReference>
<dbReference type="NCBIfam" id="NF002805">
    <property type="entry name" value="PRK02947.1"/>
    <property type="match status" value="1"/>
</dbReference>
<dbReference type="SUPFAM" id="SSF53697">
    <property type="entry name" value="SIS domain"/>
    <property type="match status" value="1"/>
</dbReference>
<reference evidence="3 4" key="1">
    <citation type="submission" date="2018-05" db="EMBL/GenBank/DDBJ databases">
        <title>Genomic Encyclopedia of Type Strains, Phase IV (KMG-IV): sequencing the most valuable type-strain genomes for metagenomic binning, comparative biology and taxonomic classification.</title>
        <authorList>
            <person name="Goeker M."/>
        </authorList>
    </citation>
    <scope>NUCLEOTIDE SEQUENCE [LARGE SCALE GENOMIC DNA]</scope>
    <source>
        <strain evidence="3 4">JC118</strain>
    </source>
</reference>
<evidence type="ECO:0000313" key="2">
    <source>
        <dbReference type="EMBL" id="MDY5169003.1"/>
    </source>
</evidence>
<dbReference type="Gene3D" id="3.40.50.10490">
    <property type="entry name" value="Glucose-6-phosphate isomerase like protein, domain 1"/>
    <property type="match status" value="1"/>
</dbReference>
<dbReference type="AlphaFoldDB" id="A0A318KTQ5"/>
<keyword evidence="4" id="KW-1185">Reference proteome</keyword>
<name>A0A318KTQ5_9FIRM</name>
<gene>
    <name evidence="3" type="ORF">DES51_102127</name>
    <name evidence="2" type="ORF">MQE39_12865</name>
</gene>
<dbReference type="RefSeq" id="WP_022938721.1">
    <property type="nucleotide sequence ID" value="NZ_BAABZA010000002.1"/>
</dbReference>
<dbReference type="GO" id="GO:1901135">
    <property type="term" value="P:carbohydrate derivative metabolic process"/>
    <property type="evidence" value="ECO:0007669"/>
    <property type="project" value="InterPro"/>
</dbReference>
<comment type="caution">
    <text evidence="3">The sequence shown here is derived from an EMBL/GenBank/DDBJ whole genome shotgun (WGS) entry which is preliminary data.</text>
</comment>
<dbReference type="Proteomes" id="UP000247612">
    <property type="component" value="Unassembled WGS sequence"/>
</dbReference>
<accession>A0A318KTQ5</accession>
<dbReference type="GO" id="GO:0097367">
    <property type="term" value="F:carbohydrate derivative binding"/>
    <property type="evidence" value="ECO:0007669"/>
    <property type="project" value="InterPro"/>
</dbReference>
<dbReference type="GeneID" id="94441220"/>
<protein>
    <submittedName>
        <fullName evidence="3">Putative phosphosugar-binding protein</fullName>
    </submittedName>
    <submittedName>
        <fullName evidence="2">SIS domain-containing protein</fullName>
    </submittedName>
</protein>
<dbReference type="OrthoDB" id="9805185at2"/>
<proteinExistence type="predicted"/>
<dbReference type="PROSITE" id="PS51464">
    <property type="entry name" value="SIS"/>
    <property type="match status" value="1"/>
</dbReference>
<feature type="domain" description="SIS" evidence="1">
    <location>
        <begin position="33"/>
        <end position="207"/>
    </location>
</feature>
<dbReference type="PANTHER" id="PTHR30390:SF7">
    <property type="entry name" value="PHOSPHOHEPTOSE ISOMERASE"/>
    <property type="match status" value="1"/>
</dbReference>
<dbReference type="InterPro" id="IPR050099">
    <property type="entry name" value="SIS_GmhA/DiaA_subfam"/>
</dbReference>
<evidence type="ECO:0000313" key="3">
    <source>
        <dbReference type="EMBL" id="PXX81009.1"/>
    </source>
</evidence>
<reference evidence="2" key="2">
    <citation type="submission" date="2022-03" db="EMBL/GenBank/DDBJ databases">
        <title>First case of bacteraemia caused by Dielma fastidiosa in a patient hospitalised with diverticulitis.</title>
        <authorList>
            <person name="Forman-Ankjaer B."/>
            <person name="Hvid-Jensen F."/>
            <person name="Kobel C.M."/>
            <person name="Greve T."/>
        </authorList>
    </citation>
    <scope>NUCLEOTIDE SEQUENCE</scope>
    <source>
        <strain evidence="2">AUH_DF_2021</strain>
    </source>
</reference>
<organism evidence="3 4">
    <name type="scientific">Dielma fastidiosa</name>
    <dbReference type="NCBI Taxonomy" id="1034346"/>
    <lineage>
        <taxon>Bacteria</taxon>
        <taxon>Bacillati</taxon>
        <taxon>Bacillota</taxon>
        <taxon>Erysipelotrichia</taxon>
        <taxon>Erysipelotrichales</taxon>
        <taxon>Erysipelotrichaceae</taxon>
        <taxon>Dielma</taxon>
    </lineage>
</organism>
<dbReference type="EMBL" id="JALDAW010000022">
    <property type="protein sequence ID" value="MDY5169003.1"/>
    <property type="molecule type" value="Genomic_DNA"/>
</dbReference>
<dbReference type="InterPro" id="IPR001347">
    <property type="entry name" value="SIS_dom"/>
</dbReference>
<sequence length="245" mass="27460">MSLLEQYYNEITKRLNDVKEHDEDAIEQAAQLLFDCEKQGGTIYAFGTGHSHMMGQDLYARAGGYAKIVPIVEIELTLLTHPTKSTTIERIPEYADVLEHLYHVKANDVVIVSSNSGRNGLVVEYTKRLKEKGVKIIAVTSLSHSKSIASRHPSGKRLFEYADVILDNRGPLGDASIKHNDLISTGPVSTIMSCFMLQAMMSTFIQKCIDDGMEEIPVFRSSNADNADEFNKVLFDKYIINRKKD</sequence>
<dbReference type="InterPro" id="IPR046348">
    <property type="entry name" value="SIS_dom_sf"/>
</dbReference>
<dbReference type="InterPro" id="IPR035472">
    <property type="entry name" value="RpiR-like_SIS"/>
</dbReference>
<evidence type="ECO:0000313" key="4">
    <source>
        <dbReference type="Proteomes" id="UP000247612"/>
    </source>
</evidence>